<dbReference type="EMBL" id="CAJMXA010003487">
    <property type="protein sequence ID" value="CAE6497929.1"/>
    <property type="molecule type" value="Genomic_DNA"/>
</dbReference>
<evidence type="ECO:0000313" key="1">
    <source>
        <dbReference type="EMBL" id="CAE6497929.1"/>
    </source>
</evidence>
<reference evidence="1" key="1">
    <citation type="submission" date="2021-01" db="EMBL/GenBank/DDBJ databases">
        <authorList>
            <person name="Kaushik A."/>
        </authorList>
    </citation>
    <scope>NUCLEOTIDE SEQUENCE</scope>
    <source>
        <strain evidence="1">AG6-10EEA</strain>
    </source>
</reference>
<name>A0A8H3HCT5_9AGAM</name>
<sequence length="287" mass="32598">MIKDDKGDRPQLVHEQWIHPAPRPFSLSRLLMGLRVKSRPPKVPEVVDHRNQQATADTLGFVTRNYRSGDQVILLADCYVYGDHAIKWMEILARHLYDRTTPSKPFEGQPEGGTTAPGQQIPIHAVVALGGCTLPLLIVSIFNLFNSSGWDRSFENISLMSDGLKSTIPPMIEHIICFGRPFSRERSCSTMFDSDGSIISREMTMHDQLTKTYEAAIHATKQVIYYKPEEIPDWDNLEPVWRKVLNSSPSGIPRKFPSSTLPAGIYQQELRRYQGQSKESDRLHVRV</sequence>
<accession>A0A8H3HCT5</accession>
<comment type="caution">
    <text evidence="1">The sequence shown here is derived from an EMBL/GenBank/DDBJ whole genome shotgun (WGS) entry which is preliminary data.</text>
</comment>
<proteinExistence type="predicted"/>
<organism evidence="1 2">
    <name type="scientific">Rhizoctonia solani</name>
    <dbReference type="NCBI Taxonomy" id="456999"/>
    <lineage>
        <taxon>Eukaryota</taxon>
        <taxon>Fungi</taxon>
        <taxon>Dikarya</taxon>
        <taxon>Basidiomycota</taxon>
        <taxon>Agaricomycotina</taxon>
        <taxon>Agaricomycetes</taxon>
        <taxon>Cantharellales</taxon>
        <taxon>Ceratobasidiaceae</taxon>
        <taxon>Rhizoctonia</taxon>
    </lineage>
</organism>
<gene>
    <name evidence="1" type="ORF">RDB_LOCUS108940</name>
</gene>
<protein>
    <submittedName>
        <fullName evidence="1">Uncharacterized protein</fullName>
    </submittedName>
</protein>
<evidence type="ECO:0000313" key="2">
    <source>
        <dbReference type="Proteomes" id="UP000663853"/>
    </source>
</evidence>
<dbReference type="Proteomes" id="UP000663853">
    <property type="component" value="Unassembled WGS sequence"/>
</dbReference>
<dbReference type="AlphaFoldDB" id="A0A8H3HCT5"/>